<name>A0A9P6ANF4_9AGAM</name>
<sequence length="156" mass="17521">MQCYSARCLTDHRLFQTVSLILMFIDNAKRIAEACFGFNHVQYLQSSTDCRASSSSQVHLSRMPFRGLRIVQTHHHFMPQQSWTDVRPQTPNLVNFDPGPFGSIRTPPFRRFSVSVRIGSCGAPPSRLGTNSGPGLDQLYNLSTMDLEPPYCIGIS</sequence>
<gene>
    <name evidence="1" type="ORF">BS47DRAFT_213174</name>
</gene>
<evidence type="ECO:0000313" key="1">
    <source>
        <dbReference type="EMBL" id="KAF9508664.1"/>
    </source>
</evidence>
<keyword evidence="2" id="KW-1185">Reference proteome</keyword>
<protein>
    <submittedName>
        <fullName evidence="1">Uncharacterized protein</fullName>
    </submittedName>
</protein>
<dbReference type="Proteomes" id="UP000886523">
    <property type="component" value="Unassembled WGS sequence"/>
</dbReference>
<dbReference type="EMBL" id="MU129054">
    <property type="protein sequence ID" value="KAF9508664.1"/>
    <property type="molecule type" value="Genomic_DNA"/>
</dbReference>
<proteinExistence type="predicted"/>
<organism evidence="1 2">
    <name type="scientific">Hydnum rufescens UP504</name>
    <dbReference type="NCBI Taxonomy" id="1448309"/>
    <lineage>
        <taxon>Eukaryota</taxon>
        <taxon>Fungi</taxon>
        <taxon>Dikarya</taxon>
        <taxon>Basidiomycota</taxon>
        <taxon>Agaricomycotina</taxon>
        <taxon>Agaricomycetes</taxon>
        <taxon>Cantharellales</taxon>
        <taxon>Hydnaceae</taxon>
        <taxon>Hydnum</taxon>
    </lineage>
</organism>
<comment type="caution">
    <text evidence="1">The sequence shown here is derived from an EMBL/GenBank/DDBJ whole genome shotgun (WGS) entry which is preliminary data.</text>
</comment>
<evidence type="ECO:0000313" key="2">
    <source>
        <dbReference type="Proteomes" id="UP000886523"/>
    </source>
</evidence>
<dbReference type="AlphaFoldDB" id="A0A9P6ANF4"/>
<accession>A0A9P6ANF4</accession>
<reference evidence="1" key="1">
    <citation type="journal article" date="2020" name="Nat. Commun.">
        <title>Large-scale genome sequencing of mycorrhizal fungi provides insights into the early evolution of symbiotic traits.</title>
        <authorList>
            <person name="Miyauchi S."/>
            <person name="Kiss E."/>
            <person name="Kuo A."/>
            <person name="Drula E."/>
            <person name="Kohler A."/>
            <person name="Sanchez-Garcia M."/>
            <person name="Morin E."/>
            <person name="Andreopoulos B."/>
            <person name="Barry K.W."/>
            <person name="Bonito G."/>
            <person name="Buee M."/>
            <person name="Carver A."/>
            <person name="Chen C."/>
            <person name="Cichocki N."/>
            <person name="Clum A."/>
            <person name="Culley D."/>
            <person name="Crous P.W."/>
            <person name="Fauchery L."/>
            <person name="Girlanda M."/>
            <person name="Hayes R.D."/>
            <person name="Keri Z."/>
            <person name="LaButti K."/>
            <person name="Lipzen A."/>
            <person name="Lombard V."/>
            <person name="Magnuson J."/>
            <person name="Maillard F."/>
            <person name="Murat C."/>
            <person name="Nolan M."/>
            <person name="Ohm R.A."/>
            <person name="Pangilinan J."/>
            <person name="Pereira M.F."/>
            <person name="Perotto S."/>
            <person name="Peter M."/>
            <person name="Pfister S."/>
            <person name="Riley R."/>
            <person name="Sitrit Y."/>
            <person name="Stielow J.B."/>
            <person name="Szollosi G."/>
            <person name="Zifcakova L."/>
            <person name="Stursova M."/>
            <person name="Spatafora J.W."/>
            <person name="Tedersoo L."/>
            <person name="Vaario L.M."/>
            <person name="Yamada A."/>
            <person name="Yan M."/>
            <person name="Wang P."/>
            <person name="Xu J."/>
            <person name="Bruns T."/>
            <person name="Baldrian P."/>
            <person name="Vilgalys R."/>
            <person name="Dunand C."/>
            <person name="Henrissat B."/>
            <person name="Grigoriev I.V."/>
            <person name="Hibbett D."/>
            <person name="Nagy L.G."/>
            <person name="Martin F.M."/>
        </authorList>
    </citation>
    <scope>NUCLEOTIDE SEQUENCE</scope>
    <source>
        <strain evidence="1">UP504</strain>
    </source>
</reference>